<dbReference type="RefSeq" id="WP_143152041.1">
    <property type="nucleotide sequence ID" value="NZ_FMJB01000005.1"/>
</dbReference>
<dbReference type="PANTHER" id="PTHR37936">
    <property type="entry name" value="TRANSPOSASE INSC FOR INSERTION ELEMENT IS2A-RELATED"/>
    <property type="match status" value="1"/>
</dbReference>
<sequence>MDDTVQNYVTCHSAEEGYGGRIDVVTGPTGRRRWPEHVKAELVLESYRDGVSVADVARKHGISAPQLHSWRRAAREGVLAMPDDDILGLVPVVVEGHEGDARVARRNESDGIVLEIEGVRVLVPAKFAPDHLGRVLSAIKAST</sequence>
<evidence type="ECO:0000313" key="2">
    <source>
        <dbReference type="EMBL" id="SCM65951.1"/>
    </source>
</evidence>
<evidence type="ECO:0008006" key="4">
    <source>
        <dbReference type="Google" id="ProtNLM"/>
    </source>
</evidence>
<dbReference type="InterPro" id="IPR010921">
    <property type="entry name" value="Trp_repressor/repl_initiator"/>
</dbReference>
<organism evidence="2 3">
    <name type="scientific">Donghicola eburneus</name>
    <dbReference type="NCBI Taxonomy" id="393278"/>
    <lineage>
        <taxon>Bacteria</taxon>
        <taxon>Pseudomonadati</taxon>
        <taxon>Pseudomonadota</taxon>
        <taxon>Alphaproteobacteria</taxon>
        <taxon>Rhodobacterales</taxon>
        <taxon>Roseobacteraceae</taxon>
        <taxon>Donghicola</taxon>
    </lineage>
</organism>
<dbReference type="Proteomes" id="UP000184085">
    <property type="component" value="Unassembled WGS sequence"/>
</dbReference>
<dbReference type="InterPro" id="IPR002514">
    <property type="entry name" value="Transposase_8"/>
</dbReference>
<keyword evidence="3" id="KW-1185">Reference proteome</keyword>
<dbReference type="GO" id="GO:0043565">
    <property type="term" value="F:sequence-specific DNA binding"/>
    <property type="evidence" value="ECO:0007669"/>
    <property type="project" value="InterPro"/>
</dbReference>
<name>A0A1M4MUX0_9RHOB</name>
<dbReference type="Pfam" id="PF01527">
    <property type="entry name" value="HTH_Tnp_1"/>
    <property type="match status" value="1"/>
</dbReference>
<protein>
    <recommendedName>
        <fullName evidence="4">Transposase</fullName>
    </recommendedName>
</protein>
<dbReference type="GO" id="GO:0004803">
    <property type="term" value="F:transposase activity"/>
    <property type="evidence" value="ECO:0007669"/>
    <property type="project" value="InterPro"/>
</dbReference>
<reference evidence="3" key="1">
    <citation type="submission" date="2016-09" db="EMBL/GenBank/DDBJ databases">
        <authorList>
            <person name="Wibberg D."/>
        </authorList>
    </citation>
    <scope>NUCLEOTIDE SEQUENCE [LARGE SCALE GENOMIC DNA]</scope>
</reference>
<dbReference type="GO" id="GO:0006313">
    <property type="term" value="P:DNA transposition"/>
    <property type="evidence" value="ECO:0007669"/>
    <property type="project" value="InterPro"/>
</dbReference>
<dbReference type="InterPro" id="IPR036388">
    <property type="entry name" value="WH-like_DNA-bd_sf"/>
</dbReference>
<dbReference type="SUPFAM" id="SSF48295">
    <property type="entry name" value="TrpR-like"/>
    <property type="match status" value="1"/>
</dbReference>
<comment type="similarity">
    <text evidence="1">Belongs to the transposase 8 family.</text>
</comment>
<evidence type="ECO:0000313" key="3">
    <source>
        <dbReference type="Proteomes" id="UP000184085"/>
    </source>
</evidence>
<dbReference type="NCBIfam" id="NF047595">
    <property type="entry name" value="IS66_ISRel24_TnpA"/>
    <property type="match status" value="1"/>
</dbReference>
<dbReference type="PANTHER" id="PTHR37936:SF3">
    <property type="entry name" value="TRANSPOSASE INSC FOR INSERTION ELEMENT IS2A-RELATED"/>
    <property type="match status" value="1"/>
</dbReference>
<proteinExistence type="inferred from homology"/>
<dbReference type="EMBL" id="FMJB01000005">
    <property type="protein sequence ID" value="SCM65951.1"/>
    <property type="molecule type" value="Genomic_DNA"/>
</dbReference>
<gene>
    <name evidence="2" type="ORF">KARMA_0121</name>
</gene>
<evidence type="ECO:0000256" key="1">
    <source>
        <dbReference type="ARBA" id="ARBA00009964"/>
    </source>
</evidence>
<dbReference type="AlphaFoldDB" id="A0A1M4MUX0"/>
<accession>A0A1M4MUX0</accession>
<dbReference type="Gene3D" id="1.10.10.10">
    <property type="entry name" value="Winged helix-like DNA-binding domain superfamily/Winged helix DNA-binding domain"/>
    <property type="match status" value="1"/>
</dbReference>